<dbReference type="InterPro" id="IPR036388">
    <property type="entry name" value="WH-like_DNA-bd_sf"/>
</dbReference>
<reference evidence="8 9" key="1">
    <citation type="journal article" date="2019" name="Sci. Rep.">
        <title>Comparative genomics of chytrid fungi reveal insights into the obligate biotrophic and pathogenic lifestyle of Synchytrium endobioticum.</title>
        <authorList>
            <person name="van de Vossenberg B.T.L.H."/>
            <person name="Warris S."/>
            <person name="Nguyen H.D.T."/>
            <person name="van Gent-Pelzer M.P.E."/>
            <person name="Joly D.L."/>
            <person name="van de Geest H.C."/>
            <person name="Bonants P.J.M."/>
            <person name="Smith D.S."/>
            <person name="Levesque C.A."/>
            <person name="van der Lee T.A.J."/>
        </authorList>
    </citation>
    <scope>NUCLEOTIDE SEQUENCE [LARGE SCALE GENOMIC DNA]</scope>
    <source>
        <strain evidence="8 9">CBS 809.83</strain>
    </source>
</reference>
<evidence type="ECO:0000259" key="4">
    <source>
        <dbReference type="PROSITE" id="PS50090"/>
    </source>
</evidence>
<dbReference type="PANTHER" id="PTHR10410">
    <property type="entry name" value="EUKARYOTIC TRANSLATION INITIATION FACTOR 3 -RELATED"/>
    <property type="match status" value="1"/>
</dbReference>
<evidence type="ECO:0000256" key="3">
    <source>
        <dbReference type="SAM" id="MobiDB-lite"/>
    </source>
</evidence>
<feature type="domain" description="MPN" evidence="5">
    <location>
        <begin position="697"/>
        <end position="830"/>
    </location>
</feature>
<evidence type="ECO:0000313" key="8">
    <source>
        <dbReference type="EMBL" id="TPX60680.1"/>
    </source>
</evidence>
<dbReference type="PROSITE" id="PS50934">
    <property type="entry name" value="SWIRM"/>
    <property type="match status" value="1"/>
</dbReference>
<feature type="compositionally biased region" description="Basic and acidic residues" evidence="3">
    <location>
        <begin position="108"/>
        <end position="132"/>
    </location>
</feature>
<dbReference type="STRING" id="109895.A0A507ECB2"/>
<dbReference type="SMART" id="SM00717">
    <property type="entry name" value="SANT"/>
    <property type="match status" value="1"/>
</dbReference>
<feature type="compositionally biased region" description="Basic and acidic residues" evidence="3">
    <location>
        <begin position="268"/>
        <end position="283"/>
    </location>
</feature>
<dbReference type="Pfam" id="PF04433">
    <property type="entry name" value="SWIRM"/>
    <property type="match status" value="1"/>
</dbReference>
<feature type="compositionally biased region" description="Polar residues" evidence="3">
    <location>
        <begin position="36"/>
        <end position="51"/>
    </location>
</feature>
<feature type="region of interest" description="Disordered" evidence="3">
    <location>
        <begin position="217"/>
        <end position="283"/>
    </location>
</feature>
<feature type="region of interest" description="Disordered" evidence="3">
    <location>
        <begin position="291"/>
        <end position="310"/>
    </location>
</feature>
<dbReference type="GO" id="GO:0003677">
    <property type="term" value="F:DNA binding"/>
    <property type="evidence" value="ECO:0007669"/>
    <property type="project" value="UniProtKB-KW"/>
</dbReference>
<dbReference type="CDD" id="cd08067">
    <property type="entry name" value="MPN_2A_DUB"/>
    <property type="match status" value="1"/>
</dbReference>
<dbReference type="PROSITE" id="PS51294">
    <property type="entry name" value="HTH_MYB"/>
    <property type="match status" value="1"/>
</dbReference>
<dbReference type="Gene3D" id="3.40.140.10">
    <property type="entry name" value="Cytidine Deaminase, domain 2"/>
    <property type="match status" value="1"/>
</dbReference>
<dbReference type="GO" id="GO:0008237">
    <property type="term" value="F:metallopeptidase activity"/>
    <property type="evidence" value="ECO:0007669"/>
    <property type="project" value="InterPro"/>
</dbReference>
<dbReference type="PROSITE" id="PS50249">
    <property type="entry name" value="MPN"/>
    <property type="match status" value="1"/>
</dbReference>
<dbReference type="Proteomes" id="UP000318582">
    <property type="component" value="Unassembled WGS sequence"/>
</dbReference>
<feature type="compositionally biased region" description="Acidic residues" evidence="3">
    <location>
        <begin position="223"/>
        <end position="238"/>
    </location>
</feature>
<dbReference type="Pfam" id="PF00249">
    <property type="entry name" value="Myb_DNA-binding"/>
    <property type="match status" value="1"/>
</dbReference>
<sequence>MDNDIDIEGDEFEDEQPPDRVHIAQKSVLQSDAKASVSSDDISRNGTSTELLQDYPEPKWLSEQTEWSSAADADMDEQSRALIESMIAEEEFYFGQGTVTIASGLTPDGDKGSSNKRALSEGENRPTKKAKNEPAAVSHKVKWTKEEDENLREGIVKFGYGAWKPIAAFMKTRTPLQIKNHVRHLTVYGGVTFTGSENDSANDVDVVVPKLESDKAQLVQGAEEMDDVDIDITDEEGDGNQSVEDRPAFVLQPLSDAELTDAESSESGDSKQERDDPGGSDERENLVLAVAPLEHAGSTKMEVDTGGASNAEESTDIAEIADAANASTDRPVAPLLSDYAREKDEAVADKASVECASMDVREDTSNASNPVKVSPPEKGEPGLPVDVAPPEHVSHKMFENPKQSLQEKPSQERSMKNIASPRQKSVTSPSEMFTPAILEESMKAEPAIDSAIEIDPEIIQRFEVSSLPEWFLSTLALSQGKKPHPRTLHKTPDRYMKIRNYILTAWKKCKPKYLTKTSVRPGLKGEGDVNAIGRIHEFLENTGAINRGCPEKGGRKNYGMGAAKKTNKDEVADDLTEQEAGSVWNFLDEGQRRKRRIRNAQGDWVDENGVEAADPEAEAAREEMENAREEARLFIRNSKYFADEELEKFDKRLLKKRQRQQAPIIQASASDALGEYDPFRLIPTRTYTEEVPAPFRVVVQSNTMIVMDMHAHLAHTEIIGLLGGTYDVENGLLNVEDVFPCRSMSTGVQCEMDPDSEMQAREAFSAKGYDVVGWYHSHPTFDPIPSIRDIENQTTYQTLFQRGNGVEPFIGAIVTPYDARHAADRKSRFGWLSISHSWNSLNEYRLPYACNVTVSGSEALTGELFNQLSQLLRDYRTHEHRVDLMKPFAPRHDPIFTRLDKLIHSVESHANLVGLRETQPFITRLREIILRGYCGVAVSGAGSVEVPSI</sequence>
<evidence type="ECO:0000259" key="5">
    <source>
        <dbReference type="PROSITE" id="PS50249"/>
    </source>
</evidence>
<dbReference type="CDD" id="cd00167">
    <property type="entry name" value="SANT"/>
    <property type="match status" value="1"/>
</dbReference>
<keyword evidence="1" id="KW-0238">DNA-binding</keyword>
<protein>
    <submittedName>
        <fullName evidence="8">Uncharacterized protein</fullName>
    </submittedName>
</protein>
<proteinExistence type="predicted"/>
<evidence type="ECO:0000259" key="7">
    <source>
        <dbReference type="PROSITE" id="PS51294"/>
    </source>
</evidence>
<dbReference type="SUPFAM" id="SSF46689">
    <property type="entry name" value="Homeodomain-like"/>
    <property type="match status" value="2"/>
</dbReference>
<feature type="domain" description="HTH myb-type" evidence="7">
    <location>
        <begin position="140"/>
        <end position="181"/>
    </location>
</feature>
<dbReference type="PROSITE" id="PS50090">
    <property type="entry name" value="MYB_LIKE"/>
    <property type="match status" value="1"/>
</dbReference>
<gene>
    <name evidence="8" type="ORF">PhCBS80983_g01635</name>
</gene>
<feature type="region of interest" description="Disordered" evidence="3">
    <location>
        <begin position="27"/>
        <end position="75"/>
    </location>
</feature>
<dbReference type="Pfam" id="PF01398">
    <property type="entry name" value="JAB"/>
    <property type="match status" value="1"/>
</dbReference>
<dbReference type="SUPFAM" id="SSF102712">
    <property type="entry name" value="JAB1/MPN domain"/>
    <property type="match status" value="1"/>
</dbReference>
<dbReference type="InterPro" id="IPR000555">
    <property type="entry name" value="JAMM/MPN+_dom"/>
</dbReference>
<dbReference type="InterPro" id="IPR007526">
    <property type="entry name" value="SWIRM"/>
</dbReference>
<evidence type="ECO:0000256" key="2">
    <source>
        <dbReference type="SAM" id="Coils"/>
    </source>
</evidence>
<feature type="coiled-coil region" evidence="2">
    <location>
        <begin position="610"/>
        <end position="637"/>
    </location>
</feature>
<dbReference type="GO" id="GO:0010468">
    <property type="term" value="P:regulation of gene expression"/>
    <property type="evidence" value="ECO:0007669"/>
    <property type="project" value="UniProtKB-ARBA"/>
</dbReference>
<dbReference type="InterPro" id="IPR050242">
    <property type="entry name" value="JAMM_MPN+_peptidase_M67A"/>
</dbReference>
<dbReference type="AlphaFoldDB" id="A0A507ECB2"/>
<evidence type="ECO:0000256" key="1">
    <source>
        <dbReference type="ARBA" id="ARBA00023125"/>
    </source>
</evidence>
<feature type="region of interest" description="Disordered" evidence="3">
    <location>
        <begin position="359"/>
        <end position="430"/>
    </location>
</feature>
<dbReference type="InterPro" id="IPR009057">
    <property type="entry name" value="Homeodomain-like_sf"/>
</dbReference>
<name>A0A507ECB2_9FUNG</name>
<dbReference type="Gene3D" id="1.10.10.60">
    <property type="entry name" value="Homeodomain-like"/>
    <property type="match status" value="1"/>
</dbReference>
<keyword evidence="2" id="KW-0175">Coiled coil</keyword>
<feature type="domain" description="SWIRM" evidence="6">
    <location>
        <begin position="445"/>
        <end position="556"/>
    </location>
</feature>
<feature type="region of interest" description="Disordered" evidence="3">
    <location>
        <begin position="103"/>
        <end position="138"/>
    </location>
</feature>
<evidence type="ECO:0000313" key="9">
    <source>
        <dbReference type="Proteomes" id="UP000318582"/>
    </source>
</evidence>
<keyword evidence="9" id="KW-1185">Reference proteome</keyword>
<dbReference type="InterPro" id="IPR017930">
    <property type="entry name" value="Myb_dom"/>
</dbReference>
<dbReference type="InterPro" id="IPR037518">
    <property type="entry name" value="MPN"/>
</dbReference>
<feature type="compositionally biased region" description="Polar residues" evidence="3">
    <location>
        <begin position="420"/>
        <end position="430"/>
    </location>
</feature>
<organism evidence="8 9">
    <name type="scientific">Powellomyces hirtus</name>
    <dbReference type="NCBI Taxonomy" id="109895"/>
    <lineage>
        <taxon>Eukaryota</taxon>
        <taxon>Fungi</taxon>
        <taxon>Fungi incertae sedis</taxon>
        <taxon>Chytridiomycota</taxon>
        <taxon>Chytridiomycota incertae sedis</taxon>
        <taxon>Chytridiomycetes</taxon>
        <taxon>Spizellomycetales</taxon>
        <taxon>Powellomycetaceae</taxon>
        <taxon>Powellomyces</taxon>
    </lineage>
</organism>
<feature type="domain" description="Myb-like" evidence="4">
    <location>
        <begin position="140"/>
        <end position="186"/>
    </location>
</feature>
<evidence type="ECO:0000259" key="6">
    <source>
        <dbReference type="PROSITE" id="PS50934"/>
    </source>
</evidence>
<dbReference type="InterPro" id="IPR001005">
    <property type="entry name" value="SANT/Myb"/>
</dbReference>
<accession>A0A507ECB2</accession>
<dbReference type="EMBL" id="QEAQ01000013">
    <property type="protein sequence ID" value="TPX60680.1"/>
    <property type="molecule type" value="Genomic_DNA"/>
</dbReference>
<comment type="caution">
    <text evidence="8">The sequence shown here is derived from an EMBL/GenBank/DDBJ whole genome shotgun (WGS) entry which is preliminary data.</text>
</comment>
<dbReference type="Gene3D" id="1.10.10.10">
    <property type="entry name" value="Winged helix-like DNA-binding domain superfamily/Winged helix DNA-binding domain"/>
    <property type="match status" value="1"/>
</dbReference>